<proteinExistence type="predicted"/>
<dbReference type="AlphaFoldDB" id="A0A6L2K5H8"/>
<evidence type="ECO:0000313" key="1">
    <source>
        <dbReference type="EMBL" id="GEU44616.1"/>
    </source>
</evidence>
<organism evidence="1">
    <name type="scientific">Tanacetum cinerariifolium</name>
    <name type="common">Dalmatian daisy</name>
    <name type="synonym">Chrysanthemum cinerariifolium</name>
    <dbReference type="NCBI Taxonomy" id="118510"/>
    <lineage>
        <taxon>Eukaryota</taxon>
        <taxon>Viridiplantae</taxon>
        <taxon>Streptophyta</taxon>
        <taxon>Embryophyta</taxon>
        <taxon>Tracheophyta</taxon>
        <taxon>Spermatophyta</taxon>
        <taxon>Magnoliopsida</taxon>
        <taxon>eudicotyledons</taxon>
        <taxon>Gunneridae</taxon>
        <taxon>Pentapetalae</taxon>
        <taxon>asterids</taxon>
        <taxon>campanulids</taxon>
        <taxon>Asterales</taxon>
        <taxon>Asteraceae</taxon>
        <taxon>Asteroideae</taxon>
        <taxon>Anthemideae</taxon>
        <taxon>Anthemidinae</taxon>
        <taxon>Tanacetum</taxon>
    </lineage>
</organism>
<dbReference type="EMBL" id="BKCJ010001870">
    <property type="protein sequence ID" value="GEU44616.1"/>
    <property type="molecule type" value="Genomic_DNA"/>
</dbReference>
<protein>
    <submittedName>
        <fullName evidence="1">Uncharacterized protein</fullName>
    </submittedName>
</protein>
<sequence length="164" mass="19184">MSKFNIQEAIDKSVHAHLKKNVLPKDIPDFCKMKQGKLSKQSMQKLSTKPFDEASLEEYDQKDNLKINLLQRRDIKMIMIKILPLIRKRRRRIESKRILKTVHDVEINVGESIKDDVVDVEDPTQADASVPKRDKLTWFKKVVVERPESPDPEWHKELTIDDAS</sequence>
<name>A0A6L2K5H8_TANCI</name>
<gene>
    <name evidence="1" type="ORF">Tci_016594</name>
</gene>
<accession>A0A6L2K5H8</accession>
<comment type="caution">
    <text evidence="1">The sequence shown here is derived from an EMBL/GenBank/DDBJ whole genome shotgun (WGS) entry which is preliminary data.</text>
</comment>
<reference evidence="1" key="1">
    <citation type="journal article" date="2019" name="Sci. Rep.">
        <title>Draft genome of Tanacetum cinerariifolium, the natural source of mosquito coil.</title>
        <authorList>
            <person name="Yamashiro T."/>
            <person name="Shiraishi A."/>
            <person name="Satake H."/>
            <person name="Nakayama K."/>
        </authorList>
    </citation>
    <scope>NUCLEOTIDE SEQUENCE</scope>
</reference>